<dbReference type="NCBIfam" id="TIGR02464">
    <property type="entry name" value="ribofla_fusion"/>
    <property type="match status" value="1"/>
</dbReference>
<comment type="caution">
    <text evidence="4">The sequence shown here is derived from an EMBL/GenBank/DDBJ whole genome shotgun (WGS) entry which is preliminary data.</text>
</comment>
<dbReference type="InterPro" id="IPR037238">
    <property type="entry name" value="YbiA-like_sf"/>
</dbReference>
<keyword evidence="5" id="KW-1185">Reference proteome</keyword>
<dbReference type="OrthoDB" id="9793111at2"/>
<dbReference type="InterPro" id="IPR012816">
    <property type="entry name" value="NADAR"/>
</dbReference>
<name>A0A395JQA0_9GAMM</name>
<evidence type="ECO:0000256" key="2">
    <source>
        <dbReference type="ARBA" id="ARBA00000751"/>
    </source>
</evidence>
<reference evidence="4 5" key="1">
    <citation type="submission" date="2018-06" db="EMBL/GenBank/DDBJ databases">
        <title>Genomic Encyclopedia of Type Strains, Phase IV (KMG-IV): sequencing the most valuable type-strain genomes for metagenomic binning, comparative biology and taxonomic classification.</title>
        <authorList>
            <person name="Goeker M."/>
        </authorList>
    </citation>
    <scope>NUCLEOTIDE SEQUENCE [LARGE SCALE GENOMIC DNA]</scope>
    <source>
        <strain evidence="4 5">DSM 24032</strain>
    </source>
</reference>
<evidence type="ECO:0000259" key="3">
    <source>
        <dbReference type="Pfam" id="PF08719"/>
    </source>
</evidence>
<dbReference type="FunCoup" id="A0A395JQA0">
    <property type="interactions" value="89"/>
</dbReference>
<evidence type="ECO:0000256" key="1">
    <source>
        <dbReference type="ARBA" id="ARBA00000022"/>
    </source>
</evidence>
<organism evidence="4 5">
    <name type="scientific">Arenicella xantha</name>
    <dbReference type="NCBI Taxonomy" id="644221"/>
    <lineage>
        <taxon>Bacteria</taxon>
        <taxon>Pseudomonadati</taxon>
        <taxon>Pseudomonadota</taxon>
        <taxon>Gammaproteobacteria</taxon>
        <taxon>Arenicellales</taxon>
        <taxon>Arenicellaceae</taxon>
        <taxon>Arenicella</taxon>
    </lineage>
</organism>
<dbReference type="Pfam" id="PF08719">
    <property type="entry name" value="NADAR"/>
    <property type="match status" value="1"/>
</dbReference>
<protein>
    <recommendedName>
        <fullName evidence="3">NADAR domain-containing protein</fullName>
    </recommendedName>
</protein>
<evidence type="ECO:0000313" key="5">
    <source>
        <dbReference type="Proteomes" id="UP000253083"/>
    </source>
</evidence>
<comment type="catalytic activity">
    <reaction evidence="1">
        <text>5-amino-6-(5-phospho-D-ribosylamino)uracil + H2O = 5,6-diaminouracil + D-ribose 5-phosphate</text>
        <dbReference type="Rhea" id="RHEA:55020"/>
        <dbReference type="ChEBI" id="CHEBI:15377"/>
        <dbReference type="ChEBI" id="CHEBI:46252"/>
        <dbReference type="ChEBI" id="CHEBI:58453"/>
        <dbReference type="ChEBI" id="CHEBI:78346"/>
    </reaction>
</comment>
<dbReference type="InParanoid" id="A0A395JQA0"/>
<dbReference type="Gene3D" id="1.10.357.40">
    <property type="entry name" value="YbiA-like"/>
    <property type="match status" value="1"/>
</dbReference>
<comment type="catalytic activity">
    <reaction evidence="2">
        <text>2,5-diamino-6-hydroxy-4-(5-phosphoribosylamino)-pyrimidine + H2O = 2,5,6-triamino-4-hydroxypyrimidine + D-ribose 5-phosphate</text>
        <dbReference type="Rhea" id="RHEA:23436"/>
        <dbReference type="ChEBI" id="CHEBI:15377"/>
        <dbReference type="ChEBI" id="CHEBI:58614"/>
        <dbReference type="ChEBI" id="CHEBI:78346"/>
        <dbReference type="ChEBI" id="CHEBI:137796"/>
    </reaction>
</comment>
<gene>
    <name evidence="4" type="ORF">DFR28_1021191</name>
</gene>
<dbReference type="Proteomes" id="UP000253083">
    <property type="component" value="Unassembled WGS sequence"/>
</dbReference>
<sequence length="158" mass="18570">MPLFPPDNDTAMYFSMDDPNQLVSRLANFPFLLDDEVWQSVEHYYQANKFIKPNYQTKIRLAVTSERARKLGQTWLQRKRPDFKQVRATLMTRAVYTQCRTHAELAERLLATGEQDLVESSQYDYFWGCGRDRRGHNQFGQVLMNVRAKLNSERSEAV</sequence>
<accession>A0A395JQA0</accession>
<dbReference type="RefSeq" id="WP_113954501.1">
    <property type="nucleotide sequence ID" value="NZ_QNRT01000002.1"/>
</dbReference>
<dbReference type="AlphaFoldDB" id="A0A395JQA0"/>
<proteinExistence type="predicted"/>
<dbReference type="EMBL" id="QNRT01000002">
    <property type="protein sequence ID" value="RBP51758.1"/>
    <property type="molecule type" value="Genomic_DNA"/>
</dbReference>
<evidence type="ECO:0000313" key="4">
    <source>
        <dbReference type="EMBL" id="RBP51758.1"/>
    </source>
</evidence>
<dbReference type="CDD" id="cd15457">
    <property type="entry name" value="NADAR"/>
    <property type="match status" value="1"/>
</dbReference>
<feature type="domain" description="NADAR" evidence="3">
    <location>
        <begin position="12"/>
        <end position="150"/>
    </location>
</feature>
<dbReference type="SUPFAM" id="SSF143990">
    <property type="entry name" value="YbiA-like"/>
    <property type="match status" value="1"/>
</dbReference>